<dbReference type="Proteomes" id="UP000070054">
    <property type="component" value="Unassembled WGS sequence"/>
</dbReference>
<comment type="caution">
    <text evidence="1">The sequence shown here is derived from an EMBL/GenBank/DDBJ whole genome shotgun (WGS) entry which is preliminary data.</text>
</comment>
<gene>
    <name evidence="1" type="ORF">CNYM01_08202</name>
</gene>
<reference evidence="1 2" key="1">
    <citation type="submission" date="2014-02" db="EMBL/GenBank/DDBJ databases">
        <title>The genome sequence of Colletotrichum nymphaeae SA-01.</title>
        <authorList>
            <person name="Baroncelli R."/>
            <person name="Thon M.R."/>
        </authorList>
    </citation>
    <scope>NUCLEOTIDE SEQUENCE [LARGE SCALE GENOMIC DNA]</scope>
    <source>
        <strain evidence="1 2">SA-01</strain>
    </source>
</reference>
<sequence length="132" mass="15024">MVPRGVPLDEYDPAYAAVDEYDPVYVAVDEYAWYGVADKYGWYAAVADEYELGVAAFDEYISLERHAPVEWYVPPSMLVAPTLWASLSPRADISFFLRGMPSSKKGQVFVSLFKSYVVFQDFGDERSTYMNK</sequence>
<proteinExistence type="predicted"/>
<organism evidence="1 2">
    <name type="scientific">Colletotrichum nymphaeae SA-01</name>
    <dbReference type="NCBI Taxonomy" id="1460502"/>
    <lineage>
        <taxon>Eukaryota</taxon>
        <taxon>Fungi</taxon>
        <taxon>Dikarya</taxon>
        <taxon>Ascomycota</taxon>
        <taxon>Pezizomycotina</taxon>
        <taxon>Sordariomycetes</taxon>
        <taxon>Hypocreomycetidae</taxon>
        <taxon>Glomerellales</taxon>
        <taxon>Glomerellaceae</taxon>
        <taxon>Colletotrichum</taxon>
        <taxon>Colletotrichum acutatum species complex</taxon>
    </lineage>
</organism>
<protein>
    <submittedName>
        <fullName evidence="1">Uncharacterized protein</fullName>
    </submittedName>
</protein>
<evidence type="ECO:0000313" key="1">
    <source>
        <dbReference type="EMBL" id="KXH64673.1"/>
    </source>
</evidence>
<dbReference type="AlphaFoldDB" id="A0A135UW91"/>
<name>A0A135UW91_9PEZI</name>
<keyword evidence="2" id="KW-1185">Reference proteome</keyword>
<accession>A0A135UW91</accession>
<evidence type="ECO:0000313" key="2">
    <source>
        <dbReference type="Proteomes" id="UP000070054"/>
    </source>
</evidence>
<dbReference type="EMBL" id="JEMN01000062">
    <property type="protein sequence ID" value="KXH64673.1"/>
    <property type="molecule type" value="Genomic_DNA"/>
</dbReference>